<organism evidence="1 2">
    <name type="scientific">Citrus clementina</name>
    <name type="common">Clementine</name>
    <name type="synonym">Citrus deliciosa x Citrus sinensis</name>
    <dbReference type="NCBI Taxonomy" id="85681"/>
    <lineage>
        <taxon>Eukaryota</taxon>
        <taxon>Viridiplantae</taxon>
        <taxon>Streptophyta</taxon>
        <taxon>Embryophyta</taxon>
        <taxon>Tracheophyta</taxon>
        <taxon>Spermatophyta</taxon>
        <taxon>Magnoliopsida</taxon>
        <taxon>eudicotyledons</taxon>
        <taxon>Gunneridae</taxon>
        <taxon>Pentapetalae</taxon>
        <taxon>rosids</taxon>
        <taxon>malvids</taxon>
        <taxon>Sapindales</taxon>
        <taxon>Rutaceae</taxon>
        <taxon>Aurantioideae</taxon>
        <taxon>Citrus</taxon>
    </lineage>
</organism>
<accession>V4S0S7</accession>
<evidence type="ECO:0000313" key="2">
    <source>
        <dbReference type="Proteomes" id="UP000030687"/>
    </source>
</evidence>
<protein>
    <submittedName>
        <fullName evidence="1">Uncharacterized protein</fullName>
    </submittedName>
</protein>
<dbReference type="Proteomes" id="UP000030687">
    <property type="component" value="Unassembled WGS sequence"/>
</dbReference>
<dbReference type="KEGG" id="cic:CICLE_v10027163mg"/>
<dbReference type="EMBL" id="KI536925">
    <property type="protein sequence ID" value="ESR40953.1"/>
    <property type="molecule type" value="Genomic_DNA"/>
</dbReference>
<keyword evidence="2" id="KW-1185">Reference proteome</keyword>
<dbReference type="InParanoid" id="V4S0S7"/>
<gene>
    <name evidence="1" type="ORF">CICLE_v10027163mg</name>
</gene>
<dbReference type="Gramene" id="ESR40953">
    <property type="protein sequence ID" value="ESR40953"/>
    <property type="gene ID" value="CICLE_v10027163mg"/>
</dbReference>
<evidence type="ECO:0000313" key="1">
    <source>
        <dbReference type="EMBL" id="ESR40953.1"/>
    </source>
</evidence>
<dbReference type="AlphaFoldDB" id="V4S0S7"/>
<name>V4S0S7_CITCL</name>
<sequence>MDVGDKCRNDWIRMSESERDKNCVYKSLLFLSILMADITRTLKPISTFFFLFNFHSAHFLRHSLLSDLGSFHFAYSL</sequence>
<reference evidence="1 2" key="1">
    <citation type="submission" date="2013-10" db="EMBL/GenBank/DDBJ databases">
        <authorList>
            <consortium name="International Citrus Genome Consortium"/>
            <person name="Jenkins J."/>
            <person name="Schmutz J."/>
            <person name="Prochnik S."/>
            <person name="Rokhsar D."/>
            <person name="Gmitter F."/>
            <person name="Ollitrault P."/>
            <person name="Machado M."/>
            <person name="Talon M."/>
            <person name="Wincker P."/>
            <person name="Jaillon O."/>
            <person name="Morgante M."/>
        </authorList>
    </citation>
    <scope>NUCLEOTIDE SEQUENCE</scope>
    <source>
        <strain evidence="2">cv. Clemenules</strain>
    </source>
</reference>
<proteinExistence type="predicted"/>